<reference evidence="1 2" key="1">
    <citation type="submission" date="2016-08" db="EMBL/GenBank/DDBJ databases">
        <title>New Insights into Marine Group III Euryarchaeota, from dark to light.</title>
        <authorList>
            <person name="Haro-Moreno J.M."/>
            <person name="Rodriguez-Valera F."/>
            <person name="Lopez-Garcia P."/>
            <person name="Moreira D."/>
            <person name="Martin-Cuadrado A.B."/>
        </authorList>
    </citation>
    <scope>NUCLEOTIDE SEQUENCE [LARGE SCALE GENOMIC DNA]</scope>
    <source>
        <strain evidence="1">CG-Epi5</strain>
    </source>
</reference>
<evidence type="ECO:0000313" key="2">
    <source>
        <dbReference type="Proteomes" id="UP000183686"/>
    </source>
</evidence>
<comment type="caution">
    <text evidence="1">The sequence shown here is derived from an EMBL/GenBank/DDBJ whole genome shotgun (WGS) entry which is preliminary data.</text>
</comment>
<gene>
    <name evidence="1" type="ORF">BEU02_00660</name>
</gene>
<sequence length="145" mass="16435">MEYNITHCIYALERTHLYTISEGENVPGITKLIGIYDADGGIFGEIKYFAGKIFANQHCSLCDITHGKSKDKWAKCQKRLPITIDFIHLNERSEAVQKYTKGVTPCVIGKTATGYVTIVTKKEMNDCQGDVERFEELINKKLQNQ</sequence>
<dbReference type="AlphaFoldDB" id="A0A1J5U7Q7"/>
<dbReference type="Proteomes" id="UP000183686">
    <property type="component" value="Unassembled WGS sequence"/>
</dbReference>
<accession>A0A1J5U7Q7</accession>
<name>A0A1J5U7Q7_9ARCH</name>
<evidence type="ECO:0000313" key="1">
    <source>
        <dbReference type="EMBL" id="OIR21996.1"/>
    </source>
</evidence>
<organism evidence="1 2">
    <name type="scientific">Marine Group III euryarchaeote CG-Epi5</name>
    <dbReference type="NCBI Taxonomy" id="1888999"/>
    <lineage>
        <taxon>Archaea</taxon>
        <taxon>Methanobacteriati</taxon>
        <taxon>Thermoplasmatota</taxon>
        <taxon>Thermoplasmata</taxon>
        <taxon>Candidatus Thermoprofundales</taxon>
    </lineage>
</organism>
<dbReference type="EMBL" id="MIYW01000018">
    <property type="protein sequence ID" value="OIR21996.1"/>
    <property type="molecule type" value="Genomic_DNA"/>
</dbReference>
<protein>
    <submittedName>
        <fullName evidence="1">Uncharacterized protein</fullName>
    </submittedName>
</protein>
<proteinExistence type="predicted"/>